<protein>
    <recommendedName>
        <fullName evidence="1">GRF-like zinc ribbon domain-containing protein</fullName>
    </recommendedName>
</protein>
<proteinExistence type="predicted"/>
<keyword evidence="3" id="KW-1185">Reference proteome</keyword>
<dbReference type="EMBL" id="MU866686">
    <property type="protein sequence ID" value="KAK4170964.1"/>
    <property type="molecule type" value="Genomic_DNA"/>
</dbReference>
<dbReference type="AlphaFoldDB" id="A0AAN7A2F1"/>
<feature type="domain" description="GRF-like zinc ribbon" evidence="1">
    <location>
        <begin position="15"/>
        <end position="59"/>
    </location>
</feature>
<reference evidence="2" key="1">
    <citation type="journal article" date="2023" name="Mol. Phylogenet. Evol.">
        <title>Genome-scale phylogeny and comparative genomics of the fungal order Sordariales.</title>
        <authorList>
            <person name="Hensen N."/>
            <person name="Bonometti L."/>
            <person name="Westerberg I."/>
            <person name="Brannstrom I.O."/>
            <person name="Guillou S."/>
            <person name="Cros-Aarteil S."/>
            <person name="Calhoun S."/>
            <person name="Haridas S."/>
            <person name="Kuo A."/>
            <person name="Mondo S."/>
            <person name="Pangilinan J."/>
            <person name="Riley R."/>
            <person name="LaButti K."/>
            <person name="Andreopoulos B."/>
            <person name="Lipzen A."/>
            <person name="Chen C."/>
            <person name="Yan M."/>
            <person name="Daum C."/>
            <person name="Ng V."/>
            <person name="Clum A."/>
            <person name="Steindorff A."/>
            <person name="Ohm R.A."/>
            <person name="Martin F."/>
            <person name="Silar P."/>
            <person name="Natvig D.O."/>
            <person name="Lalanne C."/>
            <person name="Gautier V."/>
            <person name="Ament-Velasquez S.L."/>
            <person name="Kruys A."/>
            <person name="Hutchinson M.I."/>
            <person name="Powell A.J."/>
            <person name="Barry K."/>
            <person name="Miller A.N."/>
            <person name="Grigoriev I.V."/>
            <person name="Debuchy R."/>
            <person name="Gladieux P."/>
            <person name="Hiltunen Thoren M."/>
            <person name="Johannesson H."/>
        </authorList>
    </citation>
    <scope>NUCLEOTIDE SEQUENCE</scope>
    <source>
        <strain evidence="2">CBS 892.96</strain>
    </source>
</reference>
<evidence type="ECO:0000259" key="1">
    <source>
        <dbReference type="Pfam" id="PF23549"/>
    </source>
</evidence>
<evidence type="ECO:0000313" key="2">
    <source>
        <dbReference type="EMBL" id="KAK4170964.1"/>
    </source>
</evidence>
<dbReference type="Proteomes" id="UP001302321">
    <property type="component" value="Unassembled WGS sequence"/>
</dbReference>
<evidence type="ECO:0000313" key="3">
    <source>
        <dbReference type="Proteomes" id="UP001302321"/>
    </source>
</evidence>
<name>A0AAN7A2F1_9PEZI</name>
<reference evidence="2" key="2">
    <citation type="submission" date="2023-05" db="EMBL/GenBank/DDBJ databases">
        <authorList>
            <consortium name="Lawrence Berkeley National Laboratory"/>
            <person name="Steindorff A."/>
            <person name="Hensen N."/>
            <person name="Bonometti L."/>
            <person name="Westerberg I."/>
            <person name="Brannstrom I.O."/>
            <person name="Guillou S."/>
            <person name="Cros-Aarteil S."/>
            <person name="Calhoun S."/>
            <person name="Haridas S."/>
            <person name="Kuo A."/>
            <person name="Mondo S."/>
            <person name="Pangilinan J."/>
            <person name="Riley R."/>
            <person name="Labutti K."/>
            <person name="Andreopoulos B."/>
            <person name="Lipzen A."/>
            <person name="Chen C."/>
            <person name="Yanf M."/>
            <person name="Daum C."/>
            <person name="Ng V."/>
            <person name="Clum A."/>
            <person name="Ohm R."/>
            <person name="Martin F."/>
            <person name="Silar P."/>
            <person name="Natvig D."/>
            <person name="Lalanne C."/>
            <person name="Gautier V."/>
            <person name="Ament-Velasquez S.L."/>
            <person name="Kruys A."/>
            <person name="Hutchinson M.I."/>
            <person name="Powell A.J."/>
            <person name="Barry K."/>
            <person name="Miller A.N."/>
            <person name="Grigoriev I.V."/>
            <person name="Debuchy R."/>
            <person name="Gladieux P."/>
            <person name="Thoren M.H."/>
            <person name="Johannesson H."/>
        </authorList>
    </citation>
    <scope>NUCLEOTIDE SEQUENCE</scope>
    <source>
        <strain evidence="2">CBS 892.96</strain>
    </source>
</reference>
<sequence length="129" mass="14539">MALFHFNPAPFPQEPPLCRLCERPSKRFITLRSNRKGNAGRPYYKCQPCGEFLCFADHRGNNPDNPPCYCGVSSKRQLAGRETGVPRGVHYVCRLGVCTFYQPHIGGSGKQVTVDDDDLVHCMIKLRIL</sequence>
<gene>
    <name evidence="2" type="ORF">QBC36DRAFT_108462</name>
</gene>
<dbReference type="Pfam" id="PF23549">
    <property type="entry name" value="Zn_ribbon_GRF_2"/>
    <property type="match status" value="1"/>
</dbReference>
<comment type="caution">
    <text evidence="2">The sequence shown here is derived from an EMBL/GenBank/DDBJ whole genome shotgun (WGS) entry which is preliminary data.</text>
</comment>
<dbReference type="InterPro" id="IPR056444">
    <property type="entry name" value="Zn_ribbon_GRF_2"/>
</dbReference>
<accession>A0AAN7A2F1</accession>
<organism evidence="2 3">
    <name type="scientific">Triangularia setosa</name>
    <dbReference type="NCBI Taxonomy" id="2587417"/>
    <lineage>
        <taxon>Eukaryota</taxon>
        <taxon>Fungi</taxon>
        <taxon>Dikarya</taxon>
        <taxon>Ascomycota</taxon>
        <taxon>Pezizomycotina</taxon>
        <taxon>Sordariomycetes</taxon>
        <taxon>Sordariomycetidae</taxon>
        <taxon>Sordariales</taxon>
        <taxon>Podosporaceae</taxon>
        <taxon>Triangularia</taxon>
    </lineage>
</organism>